<dbReference type="PATRIC" id="fig|1160705.3.peg.8583"/>
<protein>
    <recommendedName>
        <fullName evidence="1">RamC N-terminal domain-containing protein</fullName>
    </recommendedName>
</protein>
<dbReference type="RefSeq" id="WP_004004147.1">
    <property type="nucleotide sequence ID" value="NZ_AMLP01000285.1"/>
</dbReference>
<feature type="domain" description="RamC N-terminal" evidence="1">
    <location>
        <begin position="32"/>
        <end position="154"/>
    </location>
</feature>
<dbReference type="InterPro" id="IPR057929">
    <property type="entry name" value="RamC_N"/>
</dbReference>
<dbReference type="Proteomes" id="UP000011205">
    <property type="component" value="Unassembled WGS sequence"/>
</dbReference>
<dbReference type="AlphaFoldDB" id="L8NYD7"/>
<evidence type="ECO:0000313" key="3">
    <source>
        <dbReference type="Proteomes" id="UP000011205"/>
    </source>
</evidence>
<reference evidence="2 3" key="1">
    <citation type="journal article" date="2013" name="Genome Announc.">
        <title>Draft Genome Sequence of Streptomyces viridochromogenes Strain Tu57, Producer of Avilamycin.</title>
        <authorList>
            <person name="Gruning B.A."/>
            <person name="Erxleben A."/>
            <person name="Hahnlein A."/>
            <person name="Gunther S."/>
        </authorList>
    </citation>
    <scope>NUCLEOTIDE SEQUENCE [LARGE SCALE GENOMIC DNA]</scope>
    <source>
        <strain evidence="2 3">Tue57</strain>
    </source>
</reference>
<gene>
    <name evidence="2" type="ORF">STVIR_8685</name>
</gene>
<sequence length="202" mass="22456">MDMRYEAYCLIDPDFYDTPARAKGQSDNFELSLCPAPNGWVRSDLDNWVVLTPDGVDLPPQGWKIHVSACLDDARDTLTAVWHYCVPRRIAFKFLPSEDSLLLANAKYAPRESSGKFVTIYPLDEAQLATVLHELGAVLAGRPGPYVLGDLRWSRPAARPVRRVRHADLCLPRTASRCRRSRTRPAGSCPMCADLRSGCPAG</sequence>
<dbReference type="Pfam" id="PF25816">
    <property type="entry name" value="RamC_N"/>
    <property type="match status" value="1"/>
</dbReference>
<evidence type="ECO:0000313" key="2">
    <source>
        <dbReference type="EMBL" id="ELS50311.1"/>
    </source>
</evidence>
<name>L8NYD7_STRVR</name>
<accession>L8NYD7</accession>
<comment type="caution">
    <text evidence="2">The sequence shown here is derived from an EMBL/GenBank/DDBJ whole genome shotgun (WGS) entry which is preliminary data.</text>
</comment>
<dbReference type="EMBL" id="AMLP01000285">
    <property type="protein sequence ID" value="ELS50311.1"/>
    <property type="molecule type" value="Genomic_DNA"/>
</dbReference>
<organism evidence="2 3">
    <name type="scientific">Streptomyces viridochromogenes Tue57</name>
    <dbReference type="NCBI Taxonomy" id="1160705"/>
    <lineage>
        <taxon>Bacteria</taxon>
        <taxon>Bacillati</taxon>
        <taxon>Actinomycetota</taxon>
        <taxon>Actinomycetes</taxon>
        <taxon>Kitasatosporales</taxon>
        <taxon>Streptomycetaceae</taxon>
        <taxon>Streptomyces</taxon>
    </lineage>
</organism>
<evidence type="ECO:0000259" key="1">
    <source>
        <dbReference type="Pfam" id="PF25816"/>
    </source>
</evidence>
<proteinExistence type="predicted"/>